<dbReference type="EMBL" id="JARPUR010000002">
    <property type="protein sequence ID" value="KAK4882720.1"/>
    <property type="molecule type" value="Genomic_DNA"/>
</dbReference>
<evidence type="ECO:0000256" key="1">
    <source>
        <dbReference type="SAM" id="MobiDB-lite"/>
    </source>
</evidence>
<evidence type="ECO:0000313" key="2">
    <source>
        <dbReference type="EMBL" id="KAK4882720.1"/>
    </source>
</evidence>
<dbReference type="Proteomes" id="UP001353858">
    <property type="component" value="Unassembled WGS sequence"/>
</dbReference>
<comment type="caution">
    <text evidence="2">The sequence shown here is derived from an EMBL/GenBank/DDBJ whole genome shotgun (WGS) entry which is preliminary data.</text>
</comment>
<sequence length="309" mass="35277">MQKIVGESGENGFNTCYILLDQFFDKHFMVVMRRHADFSENALEIFFKLVTKNAKKCSETTGARQSSCHVRQKKRVNKSKINPYNNNVDEWIHSKNASMSNCTSYNSHVSFADDKSVIYTVSDTHQDTRTKEINKITGTYEITELSKVGHDIEGDDSDQDGDMTSESELSDFEIEYETDKDNSQSQRNCVISDSNSTFDNQIKKYIDDNFAALQLHIDGKLQIVLQMLAETQLILNHIQGRFEQVPVQDPSQPLHEVMKCIPIDSADKLQSLELNDPTSKNFLMLYMKKVGGTNGSEFVVRNLRKIFVD</sequence>
<dbReference type="AlphaFoldDB" id="A0AAN7SS64"/>
<accession>A0AAN7SS64</accession>
<evidence type="ECO:0000313" key="3">
    <source>
        <dbReference type="Proteomes" id="UP001353858"/>
    </source>
</evidence>
<proteinExistence type="predicted"/>
<reference evidence="3" key="1">
    <citation type="submission" date="2023-01" db="EMBL/GenBank/DDBJ databases">
        <title>Key to firefly adult light organ development and bioluminescence: homeobox transcription factors regulate luciferase expression and transportation to peroxisome.</title>
        <authorList>
            <person name="Fu X."/>
        </authorList>
    </citation>
    <scope>NUCLEOTIDE SEQUENCE [LARGE SCALE GENOMIC DNA]</scope>
</reference>
<gene>
    <name evidence="2" type="ORF">RN001_006039</name>
</gene>
<feature type="compositionally biased region" description="Acidic residues" evidence="1">
    <location>
        <begin position="153"/>
        <end position="167"/>
    </location>
</feature>
<protein>
    <submittedName>
        <fullName evidence="2">Uncharacterized protein</fullName>
    </submittedName>
</protein>
<organism evidence="2 3">
    <name type="scientific">Aquatica leii</name>
    <dbReference type="NCBI Taxonomy" id="1421715"/>
    <lineage>
        <taxon>Eukaryota</taxon>
        <taxon>Metazoa</taxon>
        <taxon>Ecdysozoa</taxon>
        <taxon>Arthropoda</taxon>
        <taxon>Hexapoda</taxon>
        <taxon>Insecta</taxon>
        <taxon>Pterygota</taxon>
        <taxon>Neoptera</taxon>
        <taxon>Endopterygota</taxon>
        <taxon>Coleoptera</taxon>
        <taxon>Polyphaga</taxon>
        <taxon>Elateriformia</taxon>
        <taxon>Elateroidea</taxon>
        <taxon>Lampyridae</taxon>
        <taxon>Luciolinae</taxon>
        <taxon>Aquatica</taxon>
    </lineage>
</organism>
<feature type="region of interest" description="Disordered" evidence="1">
    <location>
        <begin position="148"/>
        <end position="167"/>
    </location>
</feature>
<name>A0AAN7SS64_9COLE</name>
<keyword evidence="3" id="KW-1185">Reference proteome</keyword>